<proteinExistence type="predicted"/>
<dbReference type="Proteomes" id="UP001556367">
    <property type="component" value="Unassembled WGS sequence"/>
</dbReference>
<dbReference type="EMBL" id="JASNQZ010000003">
    <property type="protein sequence ID" value="KAL0958638.1"/>
    <property type="molecule type" value="Genomic_DNA"/>
</dbReference>
<protein>
    <submittedName>
        <fullName evidence="1">Uncharacterized protein</fullName>
    </submittedName>
</protein>
<name>A0ABR3JS44_9AGAR</name>
<evidence type="ECO:0000313" key="2">
    <source>
        <dbReference type="Proteomes" id="UP001556367"/>
    </source>
</evidence>
<organism evidence="1 2">
    <name type="scientific">Hohenbuehelia grisea</name>
    <dbReference type="NCBI Taxonomy" id="104357"/>
    <lineage>
        <taxon>Eukaryota</taxon>
        <taxon>Fungi</taxon>
        <taxon>Dikarya</taxon>
        <taxon>Basidiomycota</taxon>
        <taxon>Agaricomycotina</taxon>
        <taxon>Agaricomycetes</taxon>
        <taxon>Agaricomycetidae</taxon>
        <taxon>Agaricales</taxon>
        <taxon>Pleurotineae</taxon>
        <taxon>Pleurotaceae</taxon>
        <taxon>Hohenbuehelia</taxon>
    </lineage>
</organism>
<keyword evidence="2" id="KW-1185">Reference proteome</keyword>
<gene>
    <name evidence="1" type="ORF">HGRIS_013975</name>
</gene>
<sequence length="50" mass="5513">MLPKKLGGVVDTKLKVYGRRMFELLMHSVPSQCAPCGRAADILEAARPKE</sequence>
<accession>A0ABR3JS44</accession>
<comment type="caution">
    <text evidence="1">The sequence shown here is derived from an EMBL/GenBank/DDBJ whole genome shotgun (WGS) entry which is preliminary data.</text>
</comment>
<reference evidence="2" key="1">
    <citation type="submission" date="2024-06" db="EMBL/GenBank/DDBJ databases">
        <title>Multi-omics analyses provide insights into the biosynthesis of the anticancer antibiotic pleurotin in Hohenbuehelia grisea.</title>
        <authorList>
            <person name="Weaver J.A."/>
            <person name="Alberti F."/>
        </authorList>
    </citation>
    <scope>NUCLEOTIDE SEQUENCE [LARGE SCALE GENOMIC DNA]</scope>
    <source>
        <strain evidence="2">T-177</strain>
    </source>
</reference>
<evidence type="ECO:0000313" key="1">
    <source>
        <dbReference type="EMBL" id="KAL0958638.1"/>
    </source>
</evidence>